<sequence length="189" mass="20462">MTNVVNCSTTSSLPVPAQLVPIPQLERPVDEKSISKCQRRDEALHSHFTAVADYSPVPVILYSVPAFTVIDLSLDVIAALAQHPNIIGIKESGGDISKIGAIVHRTRSCDFQVLAGSASFFLPCLQIDLRACNSALSDPRLAPHGFWQAALFHRHPWAFLFSALMTPGFSAGLPRALWLRSFTASSGNP</sequence>
<evidence type="ECO:0000256" key="10">
    <source>
        <dbReference type="ARBA" id="ARBA00033610"/>
    </source>
</evidence>
<comment type="similarity">
    <text evidence="2">Belongs to the DapA family.</text>
</comment>
<accession>A0A3R7Q2S6</accession>
<evidence type="ECO:0000256" key="4">
    <source>
        <dbReference type="ARBA" id="ARBA00012215"/>
    </source>
</evidence>
<dbReference type="OrthoDB" id="191315at2759"/>
<proteinExistence type="inferred from homology"/>
<comment type="function">
    <text evidence="1">Catalyzes the final step in the metabolic pathway of hydroxyproline.</text>
</comment>
<dbReference type="Gene3D" id="3.20.20.70">
    <property type="entry name" value="Aldolase class I"/>
    <property type="match status" value="1"/>
</dbReference>
<evidence type="ECO:0000256" key="8">
    <source>
        <dbReference type="ARBA" id="ARBA00030874"/>
    </source>
</evidence>
<organism evidence="12 13">
    <name type="scientific">Penaeus vannamei</name>
    <name type="common">Whiteleg shrimp</name>
    <name type="synonym">Litopenaeus vannamei</name>
    <dbReference type="NCBI Taxonomy" id="6689"/>
    <lineage>
        <taxon>Eukaryota</taxon>
        <taxon>Metazoa</taxon>
        <taxon>Ecdysozoa</taxon>
        <taxon>Arthropoda</taxon>
        <taxon>Crustacea</taxon>
        <taxon>Multicrustacea</taxon>
        <taxon>Malacostraca</taxon>
        <taxon>Eumalacostraca</taxon>
        <taxon>Eucarida</taxon>
        <taxon>Decapoda</taxon>
        <taxon>Dendrobranchiata</taxon>
        <taxon>Penaeoidea</taxon>
        <taxon>Penaeidae</taxon>
        <taxon>Penaeus</taxon>
    </lineage>
</organism>
<evidence type="ECO:0000256" key="6">
    <source>
        <dbReference type="ARBA" id="ARBA00023239"/>
    </source>
</evidence>
<reference evidence="12 13" key="2">
    <citation type="submission" date="2019-01" db="EMBL/GenBank/DDBJ databases">
        <title>The decoding of complex shrimp genome reveals the adaptation for benthos swimmer, frequently molting mechanism and breeding impact on genome.</title>
        <authorList>
            <person name="Sun Y."/>
            <person name="Gao Y."/>
            <person name="Yu Y."/>
        </authorList>
    </citation>
    <scope>NUCLEOTIDE SEQUENCE [LARGE SCALE GENOMIC DNA]</scope>
    <source>
        <tissue evidence="12">Muscle</tissue>
    </source>
</reference>
<reference evidence="12 13" key="1">
    <citation type="submission" date="2018-04" db="EMBL/GenBank/DDBJ databases">
        <authorList>
            <person name="Zhang X."/>
            <person name="Yuan J."/>
            <person name="Li F."/>
            <person name="Xiang J."/>
        </authorList>
    </citation>
    <scope>NUCLEOTIDE SEQUENCE [LARGE SCALE GENOMIC DNA]</scope>
    <source>
        <tissue evidence="12">Muscle</tissue>
    </source>
</reference>
<dbReference type="InterPro" id="IPR013785">
    <property type="entry name" value="Aldolase_TIM"/>
</dbReference>
<comment type="caution">
    <text evidence="12">The sequence shown here is derived from an EMBL/GenBank/DDBJ whole genome shotgun (WGS) entry which is preliminary data.</text>
</comment>
<dbReference type="EMBL" id="QCYY01002863">
    <property type="protein sequence ID" value="ROT67033.1"/>
    <property type="molecule type" value="Genomic_DNA"/>
</dbReference>
<dbReference type="GO" id="GO:0008700">
    <property type="term" value="F:(R,S)-4-hydroxy-2-oxoglutarate aldolase activity"/>
    <property type="evidence" value="ECO:0007669"/>
    <property type="project" value="UniProtKB-EC"/>
</dbReference>
<dbReference type="CDD" id="cd00408">
    <property type="entry name" value="DHDPS-like"/>
    <property type="match status" value="1"/>
</dbReference>
<evidence type="ECO:0000256" key="5">
    <source>
        <dbReference type="ARBA" id="ARBA00018425"/>
    </source>
</evidence>
<dbReference type="PANTHER" id="PTHR12128:SF66">
    <property type="entry name" value="4-HYDROXY-2-OXOGLUTARATE ALDOLASE, MITOCHONDRIAL"/>
    <property type="match status" value="1"/>
</dbReference>
<evidence type="ECO:0000256" key="2">
    <source>
        <dbReference type="ARBA" id="ARBA00007592"/>
    </source>
</evidence>
<evidence type="ECO:0000313" key="12">
    <source>
        <dbReference type="EMBL" id="ROT67033.1"/>
    </source>
</evidence>
<keyword evidence="7" id="KW-0704">Schiff base</keyword>
<dbReference type="Pfam" id="PF00701">
    <property type="entry name" value="DHDPS"/>
    <property type="match status" value="1"/>
</dbReference>
<comment type="catalytic activity">
    <reaction evidence="11">
        <text>(4S)-4-hydroxy-2-oxoglutarate = glyoxylate + pyruvate</text>
        <dbReference type="Rhea" id="RHEA:35639"/>
        <dbReference type="ChEBI" id="CHEBI:15361"/>
        <dbReference type="ChEBI" id="CHEBI:36655"/>
        <dbReference type="ChEBI" id="CHEBI:71685"/>
        <dbReference type="EC" id="4.1.3.16"/>
    </reaction>
</comment>
<evidence type="ECO:0000256" key="3">
    <source>
        <dbReference type="ARBA" id="ARBA00011881"/>
    </source>
</evidence>
<dbReference type="Proteomes" id="UP000283509">
    <property type="component" value="Unassembled WGS sequence"/>
</dbReference>
<dbReference type="PANTHER" id="PTHR12128">
    <property type="entry name" value="DIHYDRODIPICOLINATE SYNTHASE"/>
    <property type="match status" value="1"/>
</dbReference>
<evidence type="ECO:0000256" key="1">
    <source>
        <dbReference type="ARBA" id="ARBA00002577"/>
    </source>
</evidence>
<dbReference type="PROSITE" id="PS00666">
    <property type="entry name" value="DHDPS_2"/>
    <property type="match status" value="1"/>
</dbReference>
<dbReference type="InterPro" id="IPR002220">
    <property type="entry name" value="DapA-like"/>
</dbReference>
<dbReference type="EC" id="4.1.3.16" evidence="4"/>
<dbReference type="InterPro" id="IPR020625">
    <property type="entry name" value="Schiff_base-form_aldolases_AS"/>
</dbReference>
<dbReference type="GO" id="GO:0044281">
    <property type="term" value="P:small molecule metabolic process"/>
    <property type="evidence" value="ECO:0007669"/>
    <property type="project" value="UniProtKB-ARBA"/>
</dbReference>
<name>A0A3R7Q2S6_PENVA</name>
<dbReference type="STRING" id="6689.A0A3R7Q2S6"/>
<keyword evidence="13" id="KW-1185">Reference proteome</keyword>
<evidence type="ECO:0000256" key="9">
    <source>
        <dbReference type="ARBA" id="ARBA00032879"/>
    </source>
</evidence>
<dbReference type="AlphaFoldDB" id="A0A3R7Q2S6"/>
<dbReference type="SUPFAM" id="SSF51569">
    <property type="entry name" value="Aldolase"/>
    <property type="match status" value="1"/>
</dbReference>
<dbReference type="GO" id="GO:0008840">
    <property type="term" value="F:4-hydroxy-tetrahydrodipicolinate synthase activity"/>
    <property type="evidence" value="ECO:0007669"/>
    <property type="project" value="TreeGrafter"/>
</dbReference>
<evidence type="ECO:0000256" key="7">
    <source>
        <dbReference type="ARBA" id="ARBA00023270"/>
    </source>
</evidence>
<gene>
    <name evidence="12" type="ORF">C7M84_014902</name>
</gene>
<keyword evidence="6" id="KW-0456">Lyase</keyword>
<evidence type="ECO:0000313" key="13">
    <source>
        <dbReference type="Proteomes" id="UP000283509"/>
    </source>
</evidence>
<protein>
    <recommendedName>
        <fullName evidence="5">4-hydroxy-2-oxoglutarate aldolase, mitochondrial</fullName>
        <ecNumber evidence="4">4.1.3.16</ecNumber>
    </recommendedName>
    <alternativeName>
        <fullName evidence="9">Dihydrodipicolinate synthase-like</fullName>
    </alternativeName>
    <alternativeName>
        <fullName evidence="8">Probable 2-keto-4-hydroxyglutarate aldolase</fullName>
    </alternativeName>
</protein>
<comment type="subunit">
    <text evidence="3">Homotetramer.</text>
</comment>
<comment type="catalytic activity">
    <reaction evidence="10">
        <text>(4R)-4-hydroxy-2-oxoglutarate = glyoxylate + pyruvate</text>
        <dbReference type="Rhea" id="RHEA:30687"/>
        <dbReference type="ChEBI" id="CHEBI:15361"/>
        <dbReference type="ChEBI" id="CHEBI:36655"/>
        <dbReference type="ChEBI" id="CHEBI:62213"/>
        <dbReference type="EC" id="4.1.3.16"/>
    </reaction>
</comment>
<evidence type="ECO:0000256" key="11">
    <source>
        <dbReference type="ARBA" id="ARBA00033613"/>
    </source>
</evidence>